<dbReference type="PANTHER" id="PTHR21311:SF0">
    <property type="entry name" value="CONSERVED OLIGOMERIC GOLGI COMPLEX SUBUNIT 8"/>
    <property type="match status" value="1"/>
</dbReference>
<accession>A0A5C3QWH6</accession>
<dbReference type="STRING" id="1884261.A0A5C3QWH6"/>
<dbReference type="OrthoDB" id="1661054at2759"/>
<dbReference type="GO" id="GO:0000139">
    <property type="term" value="C:Golgi membrane"/>
    <property type="evidence" value="ECO:0007669"/>
    <property type="project" value="UniProtKB-SubCell"/>
</dbReference>
<evidence type="ECO:0000256" key="4">
    <source>
        <dbReference type="ARBA" id="ARBA00022448"/>
    </source>
</evidence>
<keyword evidence="5" id="KW-0653">Protein transport</keyword>
<evidence type="ECO:0000256" key="8">
    <source>
        <dbReference type="ARBA" id="ARBA00031347"/>
    </source>
</evidence>
<dbReference type="GO" id="GO:0015031">
    <property type="term" value="P:protein transport"/>
    <property type="evidence" value="ECO:0007669"/>
    <property type="project" value="UniProtKB-KW"/>
</dbReference>
<sequence length="525" mass="58103">MANVAELLGSPTERWTEYLSELVSQPLQSILAEPTTLQTQSHHLTSSLTTLTHSSYPSLLAVNESSAALNESIQDLSNSLELLVNESLPSLQSLASEWPSRTDTILRDRARARSVLELHDKIRDLLDIPLLIQTCVRNGFYAEALSLQSHATALGNMPDAPPLLLSVLADVHTAVNQMLLSLLTTLHEPNGKLPTLWKTVNFLRKMIHVDDTEELLALLFLSGREASLAGALQVRARDREELAKYLKKHIDVWREGVHDIITQFNSIFLERNEKRHIAHSLLTHYTSHALSSHLIPTLTTVLPHLPTYLPSFLTQLTYCATAFARVGLNFQGLLPGIFSSAVLFTFQSQCRSGVDAFHKRLTRATERKQPLLPSTWLAEIDAKPATLDTKTGPHVPPASLASYPPIAELLNAFLEVMNALRLLAPVDLVGSLIRELDTALGDAGAALVQYFQAPAIERQAEEVVLARRVGRAYFDVLVVHVRRALQEGVYGLETTTQAETDTLLQAIQQWEGWLEKTGSESVSES</sequence>
<name>A0A5C3QWH6_9AGAR</name>
<evidence type="ECO:0000313" key="9">
    <source>
        <dbReference type="EMBL" id="TFL06356.1"/>
    </source>
</evidence>
<dbReference type="InterPro" id="IPR007255">
    <property type="entry name" value="COG8"/>
</dbReference>
<evidence type="ECO:0000256" key="6">
    <source>
        <dbReference type="ARBA" id="ARBA00023034"/>
    </source>
</evidence>
<evidence type="ECO:0000256" key="2">
    <source>
        <dbReference type="ARBA" id="ARBA00006419"/>
    </source>
</evidence>
<proteinExistence type="inferred from homology"/>
<dbReference type="PANTHER" id="PTHR21311">
    <property type="entry name" value="CONSERVED OLIGOMERIC GOLGI COMPLEX COMPONENT 8"/>
    <property type="match status" value="1"/>
</dbReference>
<dbReference type="GO" id="GO:0017119">
    <property type="term" value="C:Golgi transport complex"/>
    <property type="evidence" value="ECO:0007669"/>
    <property type="project" value="InterPro"/>
</dbReference>
<evidence type="ECO:0000313" key="10">
    <source>
        <dbReference type="Proteomes" id="UP000305067"/>
    </source>
</evidence>
<keyword evidence="6" id="KW-0333">Golgi apparatus</keyword>
<dbReference type="EMBL" id="ML178815">
    <property type="protein sequence ID" value="TFL06356.1"/>
    <property type="molecule type" value="Genomic_DNA"/>
</dbReference>
<dbReference type="InterPro" id="IPR016159">
    <property type="entry name" value="Cullin_repeat-like_dom_sf"/>
</dbReference>
<dbReference type="SUPFAM" id="SSF74788">
    <property type="entry name" value="Cullin repeat-like"/>
    <property type="match status" value="1"/>
</dbReference>
<evidence type="ECO:0000256" key="3">
    <source>
        <dbReference type="ARBA" id="ARBA00020983"/>
    </source>
</evidence>
<dbReference type="Proteomes" id="UP000305067">
    <property type="component" value="Unassembled WGS sequence"/>
</dbReference>
<dbReference type="AlphaFoldDB" id="A0A5C3QWH6"/>
<comment type="similarity">
    <text evidence="2">Belongs to the COG8 family.</text>
</comment>
<gene>
    <name evidence="9" type="ORF">BDV98DRAFT_498883</name>
</gene>
<dbReference type="GO" id="GO:0006891">
    <property type="term" value="P:intra-Golgi vesicle-mediated transport"/>
    <property type="evidence" value="ECO:0007669"/>
    <property type="project" value="TreeGrafter"/>
</dbReference>
<keyword evidence="4" id="KW-0813">Transport</keyword>
<dbReference type="Pfam" id="PF04124">
    <property type="entry name" value="Dor1"/>
    <property type="match status" value="1"/>
</dbReference>
<evidence type="ECO:0000256" key="1">
    <source>
        <dbReference type="ARBA" id="ARBA00004395"/>
    </source>
</evidence>
<keyword evidence="10" id="KW-1185">Reference proteome</keyword>
<evidence type="ECO:0000256" key="5">
    <source>
        <dbReference type="ARBA" id="ARBA00022927"/>
    </source>
</evidence>
<keyword evidence="7" id="KW-0472">Membrane</keyword>
<evidence type="ECO:0000256" key="7">
    <source>
        <dbReference type="ARBA" id="ARBA00023136"/>
    </source>
</evidence>
<protein>
    <recommendedName>
        <fullName evidence="3">Conserved oligomeric Golgi complex subunit 8</fullName>
    </recommendedName>
    <alternativeName>
        <fullName evidence="8">Component of oligomeric Golgi complex 8</fullName>
    </alternativeName>
</protein>
<reference evidence="9 10" key="1">
    <citation type="journal article" date="2019" name="Nat. Ecol. Evol.">
        <title>Megaphylogeny resolves global patterns of mushroom evolution.</title>
        <authorList>
            <person name="Varga T."/>
            <person name="Krizsan K."/>
            <person name="Foldi C."/>
            <person name="Dima B."/>
            <person name="Sanchez-Garcia M."/>
            <person name="Sanchez-Ramirez S."/>
            <person name="Szollosi G.J."/>
            <person name="Szarkandi J.G."/>
            <person name="Papp V."/>
            <person name="Albert L."/>
            <person name="Andreopoulos W."/>
            <person name="Angelini C."/>
            <person name="Antonin V."/>
            <person name="Barry K.W."/>
            <person name="Bougher N.L."/>
            <person name="Buchanan P."/>
            <person name="Buyck B."/>
            <person name="Bense V."/>
            <person name="Catcheside P."/>
            <person name="Chovatia M."/>
            <person name="Cooper J."/>
            <person name="Damon W."/>
            <person name="Desjardin D."/>
            <person name="Finy P."/>
            <person name="Geml J."/>
            <person name="Haridas S."/>
            <person name="Hughes K."/>
            <person name="Justo A."/>
            <person name="Karasinski D."/>
            <person name="Kautmanova I."/>
            <person name="Kiss B."/>
            <person name="Kocsube S."/>
            <person name="Kotiranta H."/>
            <person name="LaButti K.M."/>
            <person name="Lechner B.E."/>
            <person name="Liimatainen K."/>
            <person name="Lipzen A."/>
            <person name="Lukacs Z."/>
            <person name="Mihaltcheva S."/>
            <person name="Morgado L.N."/>
            <person name="Niskanen T."/>
            <person name="Noordeloos M.E."/>
            <person name="Ohm R.A."/>
            <person name="Ortiz-Santana B."/>
            <person name="Ovrebo C."/>
            <person name="Racz N."/>
            <person name="Riley R."/>
            <person name="Savchenko A."/>
            <person name="Shiryaev A."/>
            <person name="Soop K."/>
            <person name="Spirin V."/>
            <person name="Szebenyi C."/>
            <person name="Tomsovsky M."/>
            <person name="Tulloss R.E."/>
            <person name="Uehling J."/>
            <person name="Grigoriev I.V."/>
            <person name="Vagvolgyi C."/>
            <person name="Papp T."/>
            <person name="Martin F.M."/>
            <person name="Miettinen O."/>
            <person name="Hibbett D.S."/>
            <person name="Nagy L.G."/>
        </authorList>
    </citation>
    <scope>NUCLEOTIDE SEQUENCE [LARGE SCALE GENOMIC DNA]</scope>
    <source>
        <strain evidence="9 10">CBS 309.79</strain>
    </source>
</reference>
<organism evidence="9 10">
    <name type="scientific">Pterulicium gracile</name>
    <dbReference type="NCBI Taxonomy" id="1884261"/>
    <lineage>
        <taxon>Eukaryota</taxon>
        <taxon>Fungi</taxon>
        <taxon>Dikarya</taxon>
        <taxon>Basidiomycota</taxon>
        <taxon>Agaricomycotina</taxon>
        <taxon>Agaricomycetes</taxon>
        <taxon>Agaricomycetidae</taxon>
        <taxon>Agaricales</taxon>
        <taxon>Pleurotineae</taxon>
        <taxon>Pterulaceae</taxon>
        <taxon>Pterulicium</taxon>
    </lineage>
</organism>
<comment type="subcellular location">
    <subcellularLocation>
        <location evidence="1">Golgi apparatus membrane</location>
        <topology evidence="1">Peripheral membrane protein</topology>
    </subcellularLocation>
</comment>